<dbReference type="InterPro" id="IPR001764">
    <property type="entry name" value="Glyco_hydro_3_N"/>
</dbReference>
<dbReference type="PANTHER" id="PTHR30480:SF13">
    <property type="entry name" value="BETA-HEXOSAMINIDASE"/>
    <property type="match status" value="1"/>
</dbReference>
<keyword evidence="8" id="KW-1185">Reference proteome</keyword>
<dbReference type="InterPro" id="IPR036962">
    <property type="entry name" value="Glyco_hydro_3_N_sf"/>
</dbReference>
<gene>
    <name evidence="7" type="ORF">BW733_04550</name>
</gene>
<evidence type="ECO:0000256" key="2">
    <source>
        <dbReference type="ARBA" id="ARBA00005336"/>
    </source>
</evidence>
<dbReference type="EMBL" id="CP019607">
    <property type="protein sequence ID" value="AQP52461.1"/>
    <property type="molecule type" value="Genomic_DNA"/>
</dbReference>
<dbReference type="Proteomes" id="UP000188235">
    <property type="component" value="Chromosome"/>
</dbReference>
<evidence type="ECO:0000256" key="1">
    <source>
        <dbReference type="ARBA" id="ARBA00001231"/>
    </source>
</evidence>
<dbReference type="PANTHER" id="PTHR30480">
    <property type="entry name" value="BETA-HEXOSAMINIDASE-RELATED"/>
    <property type="match status" value="1"/>
</dbReference>
<proteinExistence type="inferred from homology"/>
<dbReference type="EC" id="3.2.1.52" evidence="3"/>
<dbReference type="KEGG" id="tfa:BW733_04550"/>
<evidence type="ECO:0000256" key="4">
    <source>
        <dbReference type="ARBA" id="ARBA00022801"/>
    </source>
</evidence>
<organism evidence="7 8">
    <name type="scientific">Tessaracoccus flavescens</name>
    <dbReference type="NCBI Taxonomy" id="399497"/>
    <lineage>
        <taxon>Bacteria</taxon>
        <taxon>Bacillati</taxon>
        <taxon>Actinomycetota</taxon>
        <taxon>Actinomycetes</taxon>
        <taxon>Propionibacteriales</taxon>
        <taxon>Propionibacteriaceae</taxon>
        <taxon>Tessaracoccus</taxon>
    </lineage>
</organism>
<comment type="similarity">
    <text evidence="2">Belongs to the glycosyl hydrolase 3 family.</text>
</comment>
<dbReference type="SUPFAM" id="SSF51445">
    <property type="entry name" value="(Trans)glycosidases"/>
    <property type="match status" value="1"/>
</dbReference>
<dbReference type="AlphaFoldDB" id="A0A1Q2D2J1"/>
<keyword evidence="4" id="KW-0378">Hydrolase</keyword>
<dbReference type="GO" id="GO:0005975">
    <property type="term" value="P:carbohydrate metabolic process"/>
    <property type="evidence" value="ECO:0007669"/>
    <property type="project" value="InterPro"/>
</dbReference>
<evidence type="ECO:0000256" key="5">
    <source>
        <dbReference type="ARBA" id="ARBA00023295"/>
    </source>
</evidence>
<sequence length="325" mass="34153">MVGVSTSGLDETTRTAIVNNKLGSVVLLGNTTAGAQPIRMLSAELGSLGTAELPLLVSVDQEGGQVQRLQGEGFTRIPDAREQGAWPEGHLTEEATKWAEELRSAGVAYNLAPDADVVPEDRRNTNAPVGKLKRDFGSEPGLVGAKAMEFIEGMHSADVVTSVKHFPGLGLVETNTDFGAAEDTEVAKDSPVLEPFRTVIDGGVDSVMVSSAVYTQIDPENEAMFSSAIIDGMLRDDLGFDRVVISDDLGAAKSVEDIEPADRGVRFIEAGGDLAINADPTIMTAMVEATVAKAESDEAFATRVTESAARVLTLKESAGLMECGG</sequence>
<keyword evidence="5" id="KW-0326">Glycosidase</keyword>
<feature type="domain" description="Glycoside hydrolase family 3 N-terminal" evidence="6">
    <location>
        <begin position="10"/>
        <end position="314"/>
    </location>
</feature>
<evidence type="ECO:0000313" key="7">
    <source>
        <dbReference type="EMBL" id="AQP52461.1"/>
    </source>
</evidence>
<reference evidence="7 8" key="1">
    <citation type="journal article" date="2008" name="Int. J. Syst. Evol. Microbiol.">
        <title>Tessaracoccus flavescens sp. nov., isolated from marine sediment.</title>
        <authorList>
            <person name="Lee D.W."/>
            <person name="Lee S.D."/>
        </authorList>
    </citation>
    <scope>NUCLEOTIDE SEQUENCE [LARGE SCALE GENOMIC DNA]</scope>
    <source>
        <strain evidence="7 8">SST-39T</strain>
    </source>
</reference>
<accession>A0A1Q2D2J1</accession>
<dbReference type="GO" id="GO:0004563">
    <property type="term" value="F:beta-N-acetylhexosaminidase activity"/>
    <property type="evidence" value="ECO:0007669"/>
    <property type="project" value="UniProtKB-EC"/>
</dbReference>
<dbReference type="STRING" id="399497.BW733_04550"/>
<evidence type="ECO:0000259" key="6">
    <source>
        <dbReference type="Pfam" id="PF00933"/>
    </source>
</evidence>
<dbReference type="Gene3D" id="3.20.20.300">
    <property type="entry name" value="Glycoside hydrolase, family 3, N-terminal domain"/>
    <property type="match status" value="1"/>
</dbReference>
<dbReference type="Pfam" id="PF00933">
    <property type="entry name" value="Glyco_hydro_3"/>
    <property type="match status" value="1"/>
</dbReference>
<dbReference type="InterPro" id="IPR017853">
    <property type="entry name" value="GH"/>
</dbReference>
<name>A0A1Q2D2J1_9ACTN</name>
<evidence type="ECO:0000256" key="3">
    <source>
        <dbReference type="ARBA" id="ARBA00012663"/>
    </source>
</evidence>
<dbReference type="GO" id="GO:0009254">
    <property type="term" value="P:peptidoglycan turnover"/>
    <property type="evidence" value="ECO:0007669"/>
    <property type="project" value="TreeGrafter"/>
</dbReference>
<comment type="catalytic activity">
    <reaction evidence="1">
        <text>Hydrolysis of terminal non-reducing N-acetyl-D-hexosamine residues in N-acetyl-beta-D-hexosaminides.</text>
        <dbReference type="EC" id="3.2.1.52"/>
    </reaction>
</comment>
<evidence type="ECO:0000313" key="8">
    <source>
        <dbReference type="Proteomes" id="UP000188235"/>
    </source>
</evidence>
<protein>
    <recommendedName>
        <fullName evidence="3">beta-N-acetylhexosaminidase</fullName>
        <ecNumber evidence="3">3.2.1.52</ecNumber>
    </recommendedName>
</protein>
<dbReference type="InterPro" id="IPR050226">
    <property type="entry name" value="NagZ_Beta-hexosaminidase"/>
</dbReference>